<organism evidence="2 3">
    <name type="scientific">Paralysiella testudinis</name>
    <dbReference type="NCBI Taxonomy" id="2809020"/>
    <lineage>
        <taxon>Bacteria</taxon>
        <taxon>Pseudomonadati</taxon>
        <taxon>Pseudomonadota</taxon>
        <taxon>Betaproteobacteria</taxon>
        <taxon>Neisseriales</taxon>
        <taxon>Neisseriaceae</taxon>
        <taxon>Paralysiella</taxon>
    </lineage>
</organism>
<feature type="transmembrane region" description="Helical" evidence="1">
    <location>
        <begin position="7"/>
        <end position="29"/>
    </location>
</feature>
<evidence type="ECO:0000313" key="3">
    <source>
        <dbReference type="Proteomes" id="UP000653156"/>
    </source>
</evidence>
<name>A0A892ZLM2_9NEIS</name>
<dbReference type="AlphaFoldDB" id="A0A892ZLM2"/>
<proteinExistence type="predicted"/>
<keyword evidence="1" id="KW-0472">Membrane</keyword>
<gene>
    <name evidence="2" type="ORF">JQU52_04680</name>
</gene>
<evidence type="ECO:0000256" key="1">
    <source>
        <dbReference type="SAM" id="Phobius"/>
    </source>
</evidence>
<reference evidence="2" key="1">
    <citation type="submission" date="2021-02" db="EMBL/GenBank/DDBJ databases">
        <title>Neisseriaceae sp. 26B isolated from the cloaca of a Common Toad-headed Turtle (Mesoclemmys nasuta).</title>
        <authorList>
            <person name="Spergser J."/>
            <person name="Busse H.-J."/>
        </authorList>
    </citation>
    <scope>NUCLEOTIDE SEQUENCE</scope>
    <source>
        <strain evidence="2">26B</strain>
    </source>
</reference>
<protein>
    <submittedName>
        <fullName evidence="2">Uncharacterized protein</fullName>
    </submittedName>
</protein>
<dbReference type="EMBL" id="CP069798">
    <property type="protein sequence ID" value="QRQ82687.1"/>
    <property type="molecule type" value="Genomic_DNA"/>
</dbReference>
<dbReference type="KEGG" id="ptes:JQU52_04680"/>
<dbReference type="RefSeq" id="WP_230339974.1">
    <property type="nucleotide sequence ID" value="NZ_CP069798.1"/>
</dbReference>
<dbReference type="InterPro" id="IPR049967">
    <property type="entry name" value="NGO_0222-like"/>
</dbReference>
<evidence type="ECO:0000313" key="2">
    <source>
        <dbReference type="EMBL" id="QRQ82687.1"/>
    </source>
</evidence>
<dbReference type="Proteomes" id="UP000653156">
    <property type="component" value="Chromosome"/>
</dbReference>
<sequence>MTKSQLYLLLIASFSLMFIGLVALGGHFLTVPNKGIAIACFLLAFACVIGQMGALALFLRERARARFLRQQAQRNATTTSTPHE</sequence>
<accession>A0A892ZLM2</accession>
<keyword evidence="3" id="KW-1185">Reference proteome</keyword>
<keyword evidence="1" id="KW-1133">Transmembrane helix</keyword>
<dbReference type="NCBIfam" id="NF042413">
    <property type="entry name" value="NGO_0222_fam"/>
    <property type="match status" value="1"/>
</dbReference>
<keyword evidence="1" id="KW-0812">Transmembrane</keyword>
<feature type="transmembrane region" description="Helical" evidence="1">
    <location>
        <begin position="35"/>
        <end position="59"/>
    </location>
</feature>